<dbReference type="InterPro" id="IPR046328">
    <property type="entry name" value="ETS_fam"/>
</dbReference>
<dbReference type="SMART" id="SM00413">
    <property type="entry name" value="ETS"/>
    <property type="match status" value="1"/>
</dbReference>
<dbReference type="GO" id="GO:0043565">
    <property type="term" value="F:sequence-specific DNA binding"/>
    <property type="evidence" value="ECO:0007669"/>
    <property type="project" value="InterPro"/>
</dbReference>
<dbReference type="Proteomes" id="UP000677228">
    <property type="component" value="Unassembled WGS sequence"/>
</dbReference>
<evidence type="ECO:0000313" key="5">
    <source>
        <dbReference type="EMBL" id="CAF1448648.1"/>
    </source>
</evidence>
<evidence type="ECO:0000313" key="7">
    <source>
        <dbReference type="Proteomes" id="UP000677228"/>
    </source>
</evidence>
<dbReference type="EMBL" id="CAJNOK010029516">
    <property type="protein sequence ID" value="CAF1448648.1"/>
    <property type="molecule type" value="Genomic_DNA"/>
</dbReference>
<dbReference type="InterPro" id="IPR000418">
    <property type="entry name" value="Ets_dom"/>
</dbReference>
<dbReference type="InterPro" id="IPR036388">
    <property type="entry name" value="WH-like_DNA-bd_sf"/>
</dbReference>
<sequence>MLIYLSVKYTLIIDSVTISFESRPFSPIGSRVSYIDNDKPLYRMLFTKEKMLPAQSPFSSQCSRDEWESEQRSWSVSTDREWRELLDDQGQSIYSGGMTPLAGSLSTPPYCASPSNSITSGHQQQQVEPQPCSLPPVPVSDRLPEELNGSSFDFPLSIDGSALLPRTPTTMLSPLPDIADWLVIDGTTKRKRRPYLHEFLRRLLDNPKYHNLATYINPQEAIFKLHKPDTVTDLWQYIKGRKSEKRMTYDNFARGIRYYYPKEVMMANSGQKFTFRFGPQSGFGELWKPRSQ</sequence>
<dbReference type="PROSITE" id="PS50061">
    <property type="entry name" value="ETS_DOMAIN_3"/>
    <property type="match status" value="1"/>
</dbReference>
<keyword evidence="3" id="KW-0539">Nucleus</keyword>
<keyword evidence="2 3" id="KW-0238">DNA-binding</keyword>
<dbReference type="Gene3D" id="1.10.10.10">
    <property type="entry name" value="Winged helix-like DNA-binding domain superfamily/Winged helix DNA-binding domain"/>
    <property type="match status" value="1"/>
</dbReference>
<dbReference type="Pfam" id="PF00178">
    <property type="entry name" value="Ets"/>
    <property type="match status" value="1"/>
</dbReference>
<evidence type="ECO:0000256" key="2">
    <source>
        <dbReference type="ARBA" id="ARBA00023125"/>
    </source>
</evidence>
<evidence type="ECO:0000256" key="1">
    <source>
        <dbReference type="ARBA" id="ARBA00005562"/>
    </source>
</evidence>
<dbReference type="GO" id="GO:0005634">
    <property type="term" value="C:nucleus"/>
    <property type="evidence" value="ECO:0007669"/>
    <property type="project" value="UniProtKB-SubCell"/>
</dbReference>
<evidence type="ECO:0000256" key="3">
    <source>
        <dbReference type="RuleBase" id="RU004019"/>
    </source>
</evidence>
<evidence type="ECO:0000313" key="6">
    <source>
        <dbReference type="EMBL" id="CAF4243744.1"/>
    </source>
</evidence>
<dbReference type="SUPFAM" id="SSF46785">
    <property type="entry name" value="Winged helix' DNA-binding domain"/>
    <property type="match status" value="1"/>
</dbReference>
<feature type="domain" description="ETS" evidence="4">
    <location>
        <begin position="194"/>
        <end position="278"/>
    </location>
</feature>
<organism evidence="5 7">
    <name type="scientific">Didymodactylos carnosus</name>
    <dbReference type="NCBI Taxonomy" id="1234261"/>
    <lineage>
        <taxon>Eukaryota</taxon>
        <taxon>Metazoa</taxon>
        <taxon>Spiralia</taxon>
        <taxon>Gnathifera</taxon>
        <taxon>Rotifera</taxon>
        <taxon>Eurotatoria</taxon>
        <taxon>Bdelloidea</taxon>
        <taxon>Philodinida</taxon>
        <taxon>Philodinidae</taxon>
        <taxon>Didymodactylos</taxon>
    </lineage>
</organism>
<proteinExistence type="inferred from homology"/>
<dbReference type="EMBL" id="CAJOBA010051346">
    <property type="protein sequence ID" value="CAF4243744.1"/>
    <property type="molecule type" value="Genomic_DNA"/>
</dbReference>
<dbReference type="AlphaFoldDB" id="A0A8S2FEW4"/>
<accession>A0A8S2FEW4</accession>
<dbReference type="PANTHER" id="PTHR11849">
    <property type="entry name" value="ETS"/>
    <property type="match status" value="1"/>
</dbReference>
<dbReference type="PRINTS" id="PR00454">
    <property type="entry name" value="ETSDOMAIN"/>
</dbReference>
<dbReference type="GO" id="GO:0000981">
    <property type="term" value="F:DNA-binding transcription factor activity, RNA polymerase II-specific"/>
    <property type="evidence" value="ECO:0007669"/>
    <property type="project" value="TreeGrafter"/>
</dbReference>
<gene>
    <name evidence="5" type="ORF">OVA965_LOCUS34736</name>
    <name evidence="6" type="ORF">TMI583_LOCUS35674</name>
</gene>
<reference evidence="5" key="1">
    <citation type="submission" date="2021-02" db="EMBL/GenBank/DDBJ databases">
        <authorList>
            <person name="Nowell W R."/>
        </authorList>
    </citation>
    <scope>NUCLEOTIDE SEQUENCE</scope>
</reference>
<name>A0A8S2FEW4_9BILA</name>
<comment type="subcellular location">
    <subcellularLocation>
        <location evidence="3">Nucleus</location>
    </subcellularLocation>
</comment>
<comment type="similarity">
    <text evidence="1 3">Belongs to the ETS family.</text>
</comment>
<evidence type="ECO:0000259" key="4">
    <source>
        <dbReference type="PROSITE" id="PS50061"/>
    </source>
</evidence>
<protein>
    <recommendedName>
        <fullName evidence="4">ETS domain-containing protein</fullName>
    </recommendedName>
</protein>
<dbReference type="GO" id="GO:0030154">
    <property type="term" value="P:cell differentiation"/>
    <property type="evidence" value="ECO:0007669"/>
    <property type="project" value="TreeGrafter"/>
</dbReference>
<dbReference type="Proteomes" id="UP000682733">
    <property type="component" value="Unassembled WGS sequence"/>
</dbReference>
<dbReference type="InterPro" id="IPR036390">
    <property type="entry name" value="WH_DNA-bd_sf"/>
</dbReference>
<comment type="caution">
    <text evidence="5">The sequence shown here is derived from an EMBL/GenBank/DDBJ whole genome shotgun (WGS) entry which is preliminary data.</text>
</comment>